<protein>
    <submittedName>
        <fullName evidence="1">Uncharacterized protein</fullName>
    </submittedName>
</protein>
<reference evidence="1" key="1">
    <citation type="submission" date="2021-03" db="EMBL/GenBank/DDBJ databases">
        <authorList>
            <consortium name="DOE Joint Genome Institute"/>
            <person name="Ahrendt S."/>
            <person name="Looney B.P."/>
            <person name="Miyauchi S."/>
            <person name="Morin E."/>
            <person name="Drula E."/>
            <person name="Courty P.E."/>
            <person name="Chicoki N."/>
            <person name="Fauchery L."/>
            <person name="Kohler A."/>
            <person name="Kuo A."/>
            <person name="Labutti K."/>
            <person name="Pangilinan J."/>
            <person name="Lipzen A."/>
            <person name="Riley R."/>
            <person name="Andreopoulos W."/>
            <person name="He G."/>
            <person name="Johnson J."/>
            <person name="Barry K.W."/>
            <person name="Grigoriev I.V."/>
            <person name="Nagy L."/>
            <person name="Hibbett D."/>
            <person name="Henrissat B."/>
            <person name="Matheny P.B."/>
            <person name="Labbe J."/>
            <person name="Martin F."/>
        </authorList>
    </citation>
    <scope>NUCLEOTIDE SEQUENCE</scope>
    <source>
        <strain evidence="1">HHB10654</strain>
    </source>
</reference>
<reference evidence="1" key="2">
    <citation type="journal article" date="2022" name="New Phytol.">
        <title>Evolutionary transition to the ectomycorrhizal habit in the genomes of a hyperdiverse lineage of mushroom-forming fungi.</title>
        <authorList>
            <person name="Looney B."/>
            <person name="Miyauchi S."/>
            <person name="Morin E."/>
            <person name="Drula E."/>
            <person name="Courty P.E."/>
            <person name="Kohler A."/>
            <person name="Kuo A."/>
            <person name="LaButti K."/>
            <person name="Pangilinan J."/>
            <person name="Lipzen A."/>
            <person name="Riley R."/>
            <person name="Andreopoulos W."/>
            <person name="He G."/>
            <person name="Johnson J."/>
            <person name="Nolan M."/>
            <person name="Tritt A."/>
            <person name="Barry K.W."/>
            <person name="Grigoriev I.V."/>
            <person name="Nagy L.G."/>
            <person name="Hibbett D."/>
            <person name="Henrissat B."/>
            <person name="Matheny P.B."/>
            <person name="Labbe J."/>
            <person name="Martin F.M."/>
        </authorList>
    </citation>
    <scope>NUCLEOTIDE SEQUENCE</scope>
    <source>
        <strain evidence="1">HHB10654</strain>
    </source>
</reference>
<accession>A0ACB8TFE7</accession>
<sequence>MSIFAFELPTTGSISFADCFSNGSHQYTTQIAGATQARANLRAVLKESKRVEGDKDFLRLVKTLEEYLPSLYAIVNCVASGDLIQTREPVFSWRTTLSAHIFSASPRLSLPSLPVELAFTLHTYAFALSNLARHTVSALGSYEHDRGLSEAIRIAKDERLAFAVTLLCRASGLWSHIGDVVLVEAEKSSTWMRGLERPPEIRKEVAAALSQLALAAAQVLAIRKLLTKSAYDTAVAPGPPLPKSHPSPGLLAKLHLEAAAMSASARALLTPSASSQVEVTGTLVHFAAEGALLHGALAHKWLGVAADGGEAVGYLAWAKSELEELKDGLKSAGKEEGREGRKGRKEQVVKELETVSEFFRHYKKLNDSLSFLPVPSQAELQAAIPAGRMAVAAKSFEKPVPAFGPGSVEYARRQTEPSEVMDKAVDTSSTPSPNARSYAGAGQYF</sequence>
<organism evidence="1 2">
    <name type="scientific">Artomyces pyxidatus</name>
    <dbReference type="NCBI Taxonomy" id="48021"/>
    <lineage>
        <taxon>Eukaryota</taxon>
        <taxon>Fungi</taxon>
        <taxon>Dikarya</taxon>
        <taxon>Basidiomycota</taxon>
        <taxon>Agaricomycotina</taxon>
        <taxon>Agaricomycetes</taxon>
        <taxon>Russulales</taxon>
        <taxon>Auriscalpiaceae</taxon>
        <taxon>Artomyces</taxon>
    </lineage>
</organism>
<evidence type="ECO:0000313" key="2">
    <source>
        <dbReference type="Proteomes" id="UP000814140"/>
    </source>
</evidence>
<keyword evidence="2" id="KW-1185">Reference proteome</keyword>
<dbReference type="Proteomes" id="UP000814140">
    <property type="component" value="Unassembled WGS sequence"/>
</dbReference>
<proteinExistence type="predicted"/>
<name>A0ACB8TFE7_9AGAM</name>
<gene>
    <name evidence="1" type="ORF">BV25DRAFT_1795148</name>
</gene>
<comment type="caution">
    <text evidence="1">The sequence shown here is derived from an EMBL/GenBank/DDBJ whole genome shotgun (WGS) entry which is preliminary data.</text>
</comment>
<evidence type="ECO:0000313" key="1">
    <source>
        <dbReference type="EMBL" id="KAI0067157.1"/>
    </source>
</evidence>
<dbReference type="EMBL" id="MU277190">
    <property type="protein sequence ID" value="KAI0067157.1"/>
    <property type="molecule type" value="Genomic_DNA"/>
</dbReference>